<feature type="non-terminal residue" evidence="1">
    <location>
        <position position="63"/>
    </location>
</feature>
<proteinExistence type="predicted"/>
<gene>
    <name evidence="1" type="ORF">S03H2_71634</name>
</gene>
<organism evidence="1">
    <name type="scientific">marine sediment metagenome</name>
    <dbReference type="NCBI Taxonomy" id="412755"/>
    <lineage>
        <taxon>unclassified sequences</taxon>
        <taxon>metagenomes</taxon>
        <taxon>ecological metagenomes</taxon>
    </lineage>
</organism>
<reference evidence="1" key="1">
    <citation type="journal article" date="2014" name="Front. Microbiol.">
        <title>High frequency of phylogenetically diverse reductive dehalogenase-homologous genes in deep subseafloor sedimentary metagenomes.</title>
        <authorList>
            <person name="Kawai M."/>
            <person name="Futagami T."/>
            <person name="Toyoda A."/>
            <person name="Takaki Y."/>
            <person name="Nishi S."/>
            <person name="Hori S."/>
            <person name="Arai W."/>
            <person name="Tsubouchi T."/>
            <person name="Morono Y."/>
            <person name="Uchiyama I."/>
            <person name="Ito T."/>
            <person name="Fujiyama A."/>
            <person name="Inagaki F."/>
            <person name="Takami H."/>
        </authorList>
    </citation>
    <scope>NUCLEOTIDE SEQUENCE</scope>
    <source>
        <strain evidence="1">Expedition CK06-06</strain>
    </source>
</reference>
<accession>X1LF17</accession>
<name>X1LF17_9ZZZZ</name>
<dbReference type="AlphaFoldDB" id="X1LF17"/>
<dbReference type="EMBL" id="BARU01048032">
    <property type="protein sequence ID" value="GAH92743.1"/>
    <property type="molecule type" value="Genomic_DNA"/>
</dbReference>
<protein>
    <submittedName>
        <fullName evidence="1">Uncharacterized protein</fullName>
    </submittedName>
</protein>
<sequence>MSNPSYIHGKSAEPYDLEFVRIRASGEIRRRDGYTCQKCGIPEIEEINNIRLPLHHIDENKDT</sequence>
<evidence type="ECO:0000313" key="1">
    <source>
        <dbReference type="EMBL" id="GAH92743.1"/>
    </source>
</evidence>
<comment type="caution">
    <text evidence="1">The sequence shown here is derived from an EMBL/GenBank/DDBJ whole genome shotgun (WGS) entry which is preliminary data.</text>
</comment>